<accession>A0AAD4TJR4</accession>
<dbReference type="EMBL" id="JAJJMB010000948">
    <property type="protein sequence ID" value="KAI3960072.1"/>
    <property type="molecule type" value="Genomic_DNA"/>
</dbReference>
<comment type="caution">
    <text evidence="1">The sequence shown here is derived from an EMBL/GenBank/DDBJ whole genome shotgun (WGS) entry which is preliminary data.</text>
</comment>
<organism evidence="1 2">
    <name type="scientific">Papaver atlanticum</name>
    <dbReference type="NCBI Taxonomy" id="357466"/>
    <lineage>
        <taxon>Eukaryota</taxon>
        <taxon>Viridiplantae</taxon>
        <taxon>Streptophyta</taxon>
        <taxon>Embryophyta</taxon>
        <taxon>Tracheophyta</taxon>
        <taxon>Spermatophyta</taxon>
        <taxon>Magnoliopsida</taxon>
        <taxon>Ranunculales</taxon>
        <taxon>Papaveraceae</taxon>
        <taxon>Papaveroideae</taxon>
        <taxon>Papaver</taxon>
    </lineage>
</organism>
<dbReference type="AlphaFoldDB" id="A0AAD4TJR4"/>
<evidence type="ECO:0000313" key="1">
    <source>
        <dbReference type="EMBL" id="KAI3960072.1"/>
    </source>
</evidence>
<evidence type="ECO:0000313" key="2">
    <source>
        <dbReference type="Proteomes" id="UP001202328"/>
    </source>
</evidence>
<protein>
    <submittedName>
        <fullName evidence="1">Uncharacterized protein</fullName>
    </submittedName>
</protein>
<sequence>MYIYETSIHADKFNLAKPHLNIHNHQFIQWNVTMPRGRDPVKVYHDQRHRIHHETKISKVHILAKVGTSRS</sequence>
<gene>
    <name evidence="1" type="ORF">MKW98_016796</name>
</gene>
<name>A0AAD4TJR4_9MAGN</name>
<keyword evidence="2" id="KW-1185">Reference proteome</keyword>
<proteinExistence type="predicted"/>
<dbReference type="Proteomes" id="UP001202328">
    <property type="component" value="Unassembled WGS sequence"/>
</dbReference>
<reference evidence="1" key="1">
    <citation type="submission" date="2022-04" db="EMBL/GenBank/DDBJ databases">
        <title>A functionally conserved STORR gene fusion in Papaver species that diverged 16.8 million years ago.</title>
        <authorList>
            <person name="Catania T."/>
        </authorList>
    </citation>
    <scope>NUCLEOTIDE SEQUENCE</scope>
    <source>
        <strain evidence="1">S-188037</strain>
    </source>
</reference>